<keyword evidence="1" id="KW-1133">Transmembrane helix</keyword>
<organism evidence="2 3">
    <name type="scientific">Gemmata algarum</name>
    <dbReference type="NCBI Taxonomy" id="2975278"/>
    <lineage>
        <taxon>Bacteria</taxon>
        <taxon>Pseudomonadati</taxon>
        <taxon>Planctomycetota</taxon>
        <taxon>Planctomycetia</taxon>
        <taxon>Gemmatales</taxon>
        <taxon>Gemmataceae</taxon>
        <taxon>Gemmata</taxon>
    </lineage>
</organism>
<evidence type="ECO:0000256" key="1">
    <source>
        <dbReference type="SAM" id="Phobius"/>
    </source>
</evidence>
<feature type="transmembrane region" description="Helical" evidence="1">
    <location>
        <begin position="99"/>
        <end position="123"/>
    </location>
</feature>
<gene>
    <name evidence="2" type="ORF">R5W23_005840</name>
</gene>
<sequence length="279" mass="31481">MLWYTEYTAQASVTVPHFVRCAECGCQYVYETEYTGTGSGVALYNINQRGTRSRVRDRAESELAEQLADPRHYEPIPCPDCFRYQPYMRGAIAAAWYDWLAPVGWLLLAVGTIGPLLSIPMLVTSGASVVFWIFFGGGAAVSATGAFVLRLRGQLKAGCRPNRSPIAHRERVARERAARLVAYQAYQARRVRRLYTRRRRRGDRRAGPPLTVDWWLPPSAFYGDAFVIGLSDDERVEVPMPSDAEPGDVVEVRPLTPNAEPFRVRLRAMRAHPGEYRLE</sequence>
<keyword evidence="1" id="KW-0472">Membrane</keyword>
<keyword evidence="1" id="KW-0812">Transmembrane</keyword>
<dbReference type="RefSeq" id="WP_320685585.1">
    <property type="nucleotide sequence ID" value="NZ_JAXBLV010000045.1"/>
</dbReference>
<keyword evidence="3" id="KW-1185">Reference proteome</keyword>
<reference evidence="3" key="1">
    <citation type="journal article" date="2023" name="Mar. Drugs">
        <title>Gemmata algarum, a Novel Planctomycete Isolated from an Algal Mat, Displays Antimicrobial Activity.</title>
        <authorList>
            <person name="Kumar G."/>
            <person name="Kallscheuer N."/>
            <person name="Kashif M."/>
            <person name="Ahamad S."/>
            <person name="Jagadeeshwari U."/>
            <person name="Pannikurungottu S."/>
            <person name="Haufschild T."/>
            <person name="Kabuu M."/>
            <person name="Sasikala C."/>
            <person name="Jogler C."/>
            <person name="Ramana C."/>
        </authorList>
    </citation>
    <scope>NUCLEOTIDE SEQUENCE [LARGE SCALE GENOMIC DNA]</scope>
    <source>
        <strain evidence="3">JC673</strain>
    </source>
</reference>
<dbReference type="EMBL" id="JAXBLV010000045">
    <property type="protein sequence ID" value="MDY3558698.1"/>
    <property type="molecule type" value="Genomic_DNA"/>
</dbReference>
<protein>
    <submittedName>
        <fullName evidence="2">Uncharacterized protein</fullName>
    </submittedName>
</protein>
<evidence type="ECO:0000313" key="3">
    <source>
        <dbReference type="Proteomes" id="UP001272242"/>
    </source>
</evidence>
<evidence type="ECO:0000313" key="2">
    <source>
        <dbReference type="EMBL" id="MDY3558698.1"/>
    </source>
</evidence>
<feature type="transmembrane region" description="Helical" evidence="1">
    <location>
        <begin position="129"/>
        <end position="151"/>
    </location>
</feature>
<name>A0ABU5EUP8_9BACT</name>
<proteinExistence type="predicted"/>
<accession>A0ABU5EUP8</accession>
<comment type="caution">
    <text evidence="2">The sequence shown here is derived from an EMBL/GenBank/DDBJ whole genome shotgun (WGS) entry which is preliminary data.</text>
</comment>
<dbReference type="Proteomes" id="UP001272242">
    <property type="component" value="Unassembled WGS sequence"/>
</dbReference>